<dbReference type="InterPro" id="IPR049052">
    <property type="entry name" value="nSTAND1"/>
</dbReference>
<dbReference type="Gene3D" id="3.40.50.300">
    <property type="entry name" value="P-loop containing nucleotide triphosphate hydrolases"/>
    <property type="match status" value="1"/>
</dbReference>
<evidence type="ECO:0000313" key="3">
    <source>
        <dbReference type="EMBL" id="MCW6038630.1"/>
    </source>
</evidence>
<comment type="caution">
    <text evidence="3">The sequence shown here is derived from an EMBL/GenBank/DDBJ whole genome shotgun (WGS) entry which is preliminary data.</text>
</comment>
<gene>
    <name evidence="3" type="ORF">K4A83_20480</name>
</gene>
<feature type="domain" description="vWA-MoxR associated protein N-terminal HTH" evidence="2">
    <location>
        <begin position="17"/>
        <end position="110"/>
    </location>
</feature>
<feature type="domain" description="Novel STAND NTPase 1" evidence="1">
    <location>
        <begin position="148"/>
        <end position="291"/>
    </location>
</feature>
<evidence type="ECO:0000259" key="1">
    <source>
        <dbReference type="Pfam" id="PF20703"/>
    </source>
</evidence>
<protein>
    <recommendedName>
        <fullName evidence="5">NACHT domain-containing protein</fullName>
    </recommendedName>
</protein>
<dbReference type="InterPro" id="IPR027417">
    <property type="entry name" value="P-loop_NTPase"/>
</dbReference>
<sequence length="509" mass="58447">MSVALCQEQWKMEAIALEDLMEFAENLLFRYQQSSLTAVQRQILRGTLEGKQYSEIRSASPDLLSHYSPEYLSRNIAYTLWRDLTAICHTLGLLPTQDRINKRNVRVLLQEAYHHSQAQPPYPSTLPARGLLPTREGQDLSNLPNFQQWVGRSHFIDDLSQNLLLNTRIITLLGIAGMGKTTLALRLTLDLKLQARFPNRIVLQFQTGQDPFLLIAQRILGEATTQRFSSDPDKLMNAVVQELQTAPYLLLLDQLELVLDRGGDGEMCDRPLYTFLERILLTPQMPSRLILTSQIQLPCLLEGRYRPLLQQVRLPGLAPEESLELFTRLGITPQTPQEKGYLIRLINLYQGHPLALRIIAQEIQQSPYNSKIQPYWCNYGDDLEQCERWLQDSTGKRQPQTFNLDRYSIDLADLLQTRLSANWQILKTTFPLAAFLLGKIVSSPHSLKRRTILAILSHVSPEEALLAFQTLQRYCVLEAKSEQNQVVYRVPHILKRLVLEDLPELESRF</sequence>
<evidence type="ECO:0008006" key="5">
    <source>
        <dbReference type="Google" id="ProtNLM"/>
    </source>
</evidence>
<dbReference type="InterPro" id="IPR058651">
    <property type="entry name" value="HTH_VMAP-M9"/>
</dbReference>
<dbReference type="EMBL" id="JAIHOM010000155">
    <property type="protein sequence ID" value="MCW6038630.1"/>
    <property type="molecule type" value="Genomic_DNA"/>
</dbReference>
<name>A0ABT3LAT8_9CYAN</name>
<evidence type="ECO:0000313" key="4">
    <source>
        <dbReference type="Proteomes" id="UP001526426"/>
    </source>
</evidence>
<evidence type="ECO:0000259" key="2">
    <source>
        <dbReference type="Pfam" id="PF26355"/>
    </source>
</evidence>
<proteinExistence type="predicted"/>
<dbReference type="SUPFAM" id="SSF52540">
    <property type="entry name" value="P-loop containing nucleoside triphosphate hydrolases"/>
    <property type="match status" value="1"/>
</dbReference>
<dbReference type="Pfam" id="PF26355">
    <property type="entry name" value="HTH_VMAP-M9"/>
    <property type="match status" value="1"/>
</dbReference>
<accession>A0ABT3LAT8</accession>
<dbReference type="PRINTS" id="PR00364">
    <property type="entry name" value="DISEASERSIST"/>
</dbReference>
<organism evidence="3 4">
    <name type="scientific">Spirulina subsalsa FACHB-351</name>
    <dbReference type="NCBI Taxonomy" id="234711"/>
    <lineage>
        <taxon>Bacteria</taxon>
        <taxon>Bacillati</taxon>
        <taxon>Cyanobacteriota</taxon>
        <taxon>Cyanophyceae</taxon>
        <taxon>Spirulinales</taxon>
        <taxon>Spirulinaceae</taxon>
        <taxon>Spirulina</taxon>
    </lineage>
</organism>
<dbReference type="Pfam" id="PF20703">
    <property type="entry name" value="nSTAND1"/>
    <property type="match status" value="1"/>
</dbReference>
<dbReference type="Proteomes" id="UP001526426">
    <property type="component" value="Unassembled WGS sequence"/>
</dbReference>
<reference evidence="3 4" key="1">
    <citation type="submission" date="2021-08" db="EMBL/GenBank/DDBJ databases">
        <title>Draft genome sequence of Spirulina subsalsa with high tolerance to salinity and hype-accumulation of phycocyanin.</title>
        <authorList>
            <person name="Pei H."/>
            <person name="Jiang L."/>
        </authorList>
    </citation>
    <scope>NUCLEOTIDE SEQUENCE [LARGE SCALE GENOMIC DNA]</scope>
    <source>
        <strain evidence="3 4">FACHB-351</strain>
    </source>
</reference>
<dbReference type="RefSeq" id="WP_265266550.1">
    <property type="nucleotide sequence ID" value="NZ_JAIHOM010000155.1"/>
</dbReference>
<keyword evidence="4" id="KW-1185">Reference proteome</keyword>